<dbReference type="Gene3D" id="3.30.420.40">
    <property type="match status" value="2"/>
</dbReference>
<keyword evidence="4" id="KW-1185">Reference proteome</keyword>
<comment type="caution">
    <text evidence="3">The sequence shown here is derived from an EMBL/GenBank/DDBJ whole genome shotgun (WGS) entry which is preliminary data.</text>
</comment>
<dbReference type="RefSeq" id="WP_221441418.1">
    <property type="nucleotide sequence ID" value="NZ_JACHMM010000001.1"/>
</dbReference>
<accession>A0A7W9GWM3</accession>
<organism evidence="3 4">
    <name type="scientific">Jiangella mangrovi</name>
    <dbReference type="NCBI Taxonomy" id="1524084"/>
    <lineage>
        <taxon>Bacteria</taxon>
        <taxon>Bacillati</taxon>
        <taxon>Actinomycetota</taxon>
        <taxon>Actinomycetes</taxon>
        <taxon>Jiangellales</taxon>
        <taxon>Jiangellaceae</taxon>
        <taxon>Jiangella</taxon>
    </lineage>
</organism>
<dbReference type="EMBL" id="JACHMM010000001">
    <property type="protein sequence ID" value="MBB5791332.1"/>
    <property type="molecule type" value="Genomic_DNA"/>
</dbReference>
<evidence type="ECO:0000313" key="4">
    <source>
        <dbReference type="Proteomes" id="UP000542813"/>
    </source>
</evidence>
<dbReference type="GO" id="GO:0016301">
    <property type="term" value="F:kinase activity"/>
    <property type="evidence" value="ECO:0007669"/>
    <property type="project" value="UniProtKB-KW"/>
</dbReference>
<dbReference type="CDD" id="cd24073">
    <property type="entry name" value="ASKHA_ATPase_ROK_CYANR"/>
    <property type="match status" value="1"/>
</dbReference>
<dbReference type="Pfam" id="PF00480">
    <property type="entry name" value="ROK"/>
    <property type="match status" value="1"/>
</dbReference>
<dbReference type="InterPro" id="IPR036388">
    <property type="entry name" value="WH-like_DNA-bd_sf"/>
</dbReference>
<keyword evidence="3" id="KW-0418">Kinase</keyword>
<dbReference type="PROSITE" id="PS01125">
    <property type="entry name" value="ROK"/>
    <property type="match status" value="1"/>
</dbReference>
<comment type="similarity">
    <text evidence="1">Belongs to the ROK (NagC/XylR) family.</text>
</comment>
<dbReference type="SUPFAM" id="SSF53067">
    <property type="entry name" value="Actin-like ATPase domain"/>
    <property type="match status" value="1"/>
</dbReference>
<name>A0A7W9GWM3_9ACTN</name>
<sequence>MPIQRGGPVEGTPAEGAVFLSALTAGPIARVDIARETGLSSAAVTRVAKLLIDEGYLEYAPDQPQQNNGDETRMGRPSSPLQVHARQTGSFGIIVRRDELIGMVCDLAGAPRVSERRPLPDNSVDATVAAIAAFHRELVARAEDVGFVVAPHDLGLSLSGDIDHDTGYVRYSPFLGWRDVDLGAAVSIAVGAPVVVENDVKALTVAEQWFGLGRGITNFAVVTIGTGIGCALVVDGSLVRGAHSVAGEIGHLPLGDPAVRCHCGAHGCVEAEASTKALLDSCRAVTGRDDLTIESAVELARTGDDGVRAIFARAGRLIGLALASVANLLGPERVIVAGEGVSSFDLFETALREAFAEQAFGAAHQVPIHVRDLPFEEWARGAAAVAIQELVFPSRQRVTADVRRRPGVRRV</sequence>
<dbReference type="PANTHER" id="PTHR18964">
    <property type="entry name" value="ROK (REPRESSOR, ORF, KINASE) FAMILY"/>
    <property type="match status" value="1"/>
</dbReference>
<dbReference type="AlphaFoldDB" id="A0A7W9GWM3"/>
<dbReference type="InterPro" id="IPR049874">
    <property type="entry name" value="ROK_cs"/>
</dbReference>
<evidence type="ECO:0000256" key="2">
    <source>
        <dbReference type="SAM" id="MobiDB-lite"/>
    </source>
</evidence>
<dbReference type="InterPro" id="IPR036390">
    <property type="entry name" value="WH_DNA-bd_sf"/>
</dbReference>
<gene>
    <name evidence="3" type="ORF">HD601_005907</name>
</gene>
<dbReference type="SUPFAM" id="SSF46785">
    <property type="entry name" value="Winged helix' DNA-binding domain"/>
    <property type="match status" value="1"/>
</dbReference>
<dbReference type="InterPro" id="IPR043129">
    <property type="entry name" value="ATPase_NBD"/>
</dbReference>
<reference evidence="3 4" key="1">
    <citation type="submission" date="2020-08" db="EMBL/GenBank/DDBJ databases">
        <title>Sequencing the genomes of 1000 actinobacteria strains.</title>
        <authorList>
            <person name="Klenk H.-P."/>
        </authorList>
    </citation>
    <scope>NUCLEOTIDE SEQUENCE [LARGE SCALE GENOMIC DNA]</scope>
    <source>
        <strain evidence="3 4">DSM 102122</strain>
    </source>
</reference>
<dbReference type="Gene3D" id="1.10.10.10">
    <property type="entry name" value="Winged helix-like DNA-binding domain superfamily/Winged helix DNA-binding domain"/>
    <property type="match status" value="1"/>
</dbReference>
<proteinExistence type="inferred from homology"/>
<evidence type="ECO:0000256" key="1">
    <source>
        <dbReference type="ARBA" id="ARBA00006479"/>
    </source>
</evidence>
<dbReference type="PANTHER" id="PTHR18964:SF149">
    <property type="entry name" value="BIFUNCTIONAL UDP-N-ACETYLGLUCOSAMINE 2-EPIMERASE_N-ACETYLMANNOSAMINE KINASE"/>
    <property type="match status" value="1"/>
</dbReference>
<dbReference type="Proteomes" id="UP000542813">
    <property type="component" value="Unassembled WGS sequence"/>
</dbReference>
<feature type="region of interest" description="Disordered" evidence="2">
    <location>
        <begin position="60"/>
        <end position="82"/>
    </location>
</feature>
<protein>
    <submittedName>
        <fullName evidence="3">Putative NBD/HSP70 family sugar kinase</fullName>
    </submittedName>
</protein>
<dbReference type="InterPro" id="IPR000600">
    <property type="entry name" value="ROK"/>
</dbReference>
<keyword evidence="3" id="KW-0808">Transferase</keyword>
<evidence type="ECO:0000313" key="3">
    <source>
        <dbReference type="EMBL" id="MBB5791332.1"/>
    </source>
</evidence>